<reference evidence="3" key="1">
    <citation type="submission" date="2006-10" db="EMBL/GenBank/DDBJ databases">
        <authorList>
            <person name="Amadeo P."/>
            <person name="Zhao Q."/>
            <person name="Wortman J."/>
            <person name="Fraser-Liggett C."/>
            <person name="Carlton J."/>
        </authorList>
    </citation>
    <scope>NUCLEOTIDE SEQUENCE</scope>
    <source>
        <strain evidence="3">G3</strain>
    </source>
</reference>
<dbReference type="GO" id="GO:0000724">
    <property type="term" value="P:double-strand break repair via homologous recombination"/>
    <property type="evidence" value="ECO:0000318"/>
    <property type="project" value="GO_Central"/>
</dbReference>
<proteinExistence type="predicted"/>
<protein>
    <submittedName>
        <fullName evidence="3">SWIM zinc finger family protein</fullName>
    </submittedName>
</protein>
<sequence length="138" mass="15905">MQDIEEKGLTPDLWIFLSTICGDKLVKSTKNILTKESITKNFARTTHRELWTVSSSKSSANYIIISPKAFHCSCQAFKNNTLLNHTSPFCKHILTVYICKALYKNNPNTTQFVSNEIDDEAFARYLEKVFYDSEREPK</sequence>
<dbReference type="OrthoDB" id="337581at2759"/>
<dbReference type="GO" id="GO:0097196">
    <property type="term" value="C:Shu complex"/>
    <property type="evidence" value="ECO:0000318"/>
    <property type="project" value="GO_Central"/>
</dbReference>
<reference evidence="3" key="2">
    <citation type="journal article" date="2007" name="Science">
        <title>Draft genome sequence of the sexually transmitted pathogen Trichomonas vaginalis.</title>
        <authorList>
            <person name="Carlton J.M."/>
            <person name="Hirt R.P."/>
            <person name="Silva J.C."/>
            <person name="Delcher A.L."/>
            <person name="Schatz M."/>
            <person name="Zhao Q."/>
            <person name="Wortman J.R."/>
            <person name="Bidwell S.L."/>
            <person name="Alsmark U.C.M."/>
            <person name="Besteiro S."/>
            <person name="Sicheritz-Ponten T."/>
            <person name="Noel C.J."/>
            <person name="Dacks J.B."/>
            <person name="Foster P.G."/>
            <person name="Simillion C."/>
            <person name="Van de Peer Y."/>
            <person name="Miranda-Saavedra D."/>
            <person name="Barton G.J."/>
            <person name="Westrop G.D."/>
            <person name="Mueller S."/>
            <person name="Dessi D."/>
            <person name="Fiori P.L."/>
            <person name="Ren Q."/>
            <person name="Paulsen I."/>
            <person name="Zhang H."/>
            <person name="Bastida-Corcuera F.D."/>
            <person name="Simoes-Barbosa A."/>
            <person name="Brown M.T."/>
            <person name="Hayes R.D."/>
            <person name="Mukherjee M."/>
            <person name="Okumura C.Y."/>
            <person name="Schneider R."/>
            <person name="Smith A.J."/>
            <person name="Vanacova S."/>
            <person name="Villalvazo M."/>
            <person name="Haas B.J."/>
            <person name="Pertea M."/>
            <person name="Feldblyum T.V."/>
            <person name="Utterback T.R."/>
            <person name="Shu C.L."/>
            <person name="Osoegawa K."/>
            <person name="de Jong P.J."/>
            <person name="Hrdy I."/>
            <person name="Horvathova L."/>
            <person name="Zubacova Z."/>
            <person name="Dolezal P."/>
            <person name="Malik S.B."/>
            <person name="Logsdon J.M. Jr."/>
            <person name="Henze K."/>
            <person name="Gupta A."/>
            <person name="Wang C.C."/>
            <person name="Dunne R.L."/>
            <person name="Upcroft J.A."/>
            <person name="Upcroft P."/>
            <person name="White O."/>
            <person name="Salzberg S.L."/>
            <person name="Tang P."/>
            <person name="Chiu C.-H."/>
            <person name="Lee Y.-S."/>
            <person name="Embley T.M."/>
            <person name="Coombs G.H."/>
            <person name="Mottram J.C."/>
            <person name="Tachezy J."/>
            <person name="Fraser-Liggett C.M."/>
            <person name="Johnson P.J."/>
        </authorList>
    </citation>
    <scope>NUCLEOTIDE SEQUENCE [LARGE SCALE GENOMIC DNA]</scope>
    <source>
        <strain evidence="3">G3</strain>
    </source>
</reference>
<dbReference type="InterPro" id="IPR007527">
    <property type="entry name" value="Znf_SWIM"/>
</dbReference>
<dbReference type="AlphaFoldDB" id="A2DGS3"/>
<dbReference type="Proteomes" id="UP000001542">
    <property type="component" value="Unassembled WGS sequence"/>
</dbReference>
<dbReference type="VEuPathDB" id="TrichDB:TVAG_110730"/>
<dbReference type="InParanoid" id="A2DGS3"/>
<organism evidence="3 4">
    <name type="scientific">Trichomonas vaginalis (strain ATCC PRA-98 / G3)</name>
    <dbReference type="NCBI Taxonomy" id="412133"/>
    <lineage>
        <taxon>Eukaryota</taxon>
        <taxon>Metamonada</taxon>
        <taxon>Parabasalia</taxon>
        <taxon>Trichomonadida</taxon>
        <taxon>Trichomonadidae</taxon>
        <taxon>Trichomonas</taxon>
    </lineage>
</organism>
<dbReference type="KEGG" id="tva:5465998"/>
<evidence type="ECO:0000256" key="1">
    <source>
        <dbReference type="PROSITE-ProRule" id="PRU00325"/>
    </source>
</evidence>
<accession>A2DGS3</accession>
<gene>
    <name evidence="3" type="ORF">TVAG_110730</name>
</gene>
<keyword evidence="1" id="KW-0479">Metal-binding</keyword>
<keyword evidence="1" id="KW-0863">Zinc-finger</keyword>
<dbReference type="PANTHER" id="PTHR28498">
    <property type="entry name" value="ZINC FINGER SWIM DOMAIN-CONTAINING PROTEIN 7"/>
    <property type="match status" value="1"/>
</dbReference>
<dbReference type="RefSeq" id="XP_001581446.1">
    <property type="nucleotide sequence ID" value="XM_001581396.1"/>
</dbReference>
<dbReference type="STRING" id="5722.A2DGS3"/>
<dbReference type="VEuPathDB" id="TrichDB:TVAGG3_0997300"/>
<evidence type="ECO:0000259" key="2">
    <source>
        <dbReference type="PROSITE" id="PS50966"/>
    </source>
</evidence>
<evidence type="ECO:0000313" key="3">
    <source>
        <dbReference type="EMBL" id="EAY20460.1"/>
    </source>
</evidence>
<dbReference type="EMBL" id="DS113198">
    <property type="protein sequence ID" value="EAY20460.1"/>
    <property type="molecule type" value="Genomic_DNA"/>
</dbReference>
<feature type="domain" description="SWIM-type" evidence="2">
    <location>
        <begin position="62"/>
        <end position="101"/>
    </location>
</feature>
<keyword evidence="1" id="KW-0862">Zinc</keyword>
<dbReference type="PROSITE" id="PS50966">
    <property type="entry name" value="ZF_SWIM"/>
    <property type="match status" value="1"/>
</dbReference>
<keyword evidence="4" id="KW-1185">Reference proteome</keyword>
<dbReference type="GO" id="GO:0008270">
    <property type="term" value="F:zinc ion binding"/>
    <property type="evidence" value="ECO:0007669"/>
    <property type="project" value="UniProtKB-KW"/>
</dbReference>
<evidence type="ECO:0000313" key="4">
    <source>
        <dbReference type="Proteomes" id="UP000001542"/>
    </source>
</evidence>
<name>A2DGS3_TRIV3</name>
<dbReference type="PANTHER" id="PTHR28498:SF1">
    <property type="entry name" value="ZINC FINGER SWIM DOMAIN-CONTAINING PROTEIN 7"/>
    <property type="match status" value="1"/>
</dbReference>